<dbReference type="EnsemblMetazoa" id="LLOJ007029-RA">
    <property type="protein sequence ID" value="LLOJ007029-PA"/>
    <property type="gene ID" value="LLOJ007029"/>
</dbReference>
<evidence type="ECO:0000313" key="2">
    <source>
        <dbReference type="EnsemblMetazoa" id="LLOJ007029-PA"/>
    </source>
</evidence>
<sequence>MPGGSNVPWHISREELEKLRVAAMPGSNVPWHISREELEKLREARKNHKALEKAIDELIDKYL</sequence>
<reference evidence="2" key="1">
    <citation type="submission" date="2020-05" db="UniProtKB">
        <authorList>
            <consortium name="EnsemblMetazoa"/>
        </authorList>
    </citation>
    <scope>IDENTIFICATION</scope>
    <source>
        <strain evidence="2">Jacobina</strain>
    </source>
</reference>
<evidence type="ECO:0000313" key="3">
    <source>
        <dbReference type="Proteomes" id="UP000092461"/>
    </source>
</evidence>
<proteinExistence type="predicted"/>
<keyword evidence="1" id="KW-0175">Coiled coil</keyword>
<organism evidence="2 3">
    <name type="scientific">Lutzomyia longipalpis</name>
    <name type="common">Sand fly</name>
    <dbReference type="NCBI Taxonomy" id="7200"/>
    <lineage>
        <taxon>Eukaryota</taxon>
        <taxon>Metazoa</taxon>
        <taxon>Ecdysozoa</taxon>
        <taxon>Arthropoda</taxon>
        <taxon>Hexapoda</taxon>
        <taxon>Insecta</taxon>
        <taxon>Pterygota</taxon>
        <taxon>Neoptera</taxon>
        <taxon>Endopterygota</taxon>
        <taxon>Diptera</taxon>
        <taxon>Nematocera</taxon>
        <taxon>Psychodoidea</taxon>
        <taxon>Psychodidae</taxon>
        <taxon>Lutzomyia</taxon>
        <taxon>Lutzomyia</taxon>
    </lineage>
</organism>
<protein>
    <submittedName>
        <fullName evidence="2">Uncharacterized protein</fullName>
    </submittedName>
</protein>
<dbReference type="Proteomes" id="UP000092461">
    <property type="component" value="Unassembled WGS sequence"/>
</dbReference>
<keyword evidence="3" id="KW-1185">Reference proteome</keyword>
<evidence type="ECO:0000256" key="1">
    <source>
        <dbReference type="SAM" id="Coils"/>
    </source>
</evidence>
<accession>A0A1B0CQ80</accession>
<dbReference type="VEuPathDB" id="VectorBase:LLOJ007029"/>
<dbReference type="EMBL" id="AJWK01023203">
    <property type="status" value="NOT_ANNOTATED_CDS"/>
    <property type="molecule type" value="Genomic_DNA"/>
</dbReference>
<dbReference type="EMBL" id="AJWK01023202">
    <property type="status" value="NOT_ANNOTATED_CDS"/>
    <property type="molecule type" value="Genomic_DNA"/>
</dbReference>
<feature type="coiled-coil region" evidence="1">
    <location>
        <begin position="34"/>
        <end position="61"/>
    </location>
</feature>
<name>A0A1B0CQ80_LUTLO</name>
<dbReference type="AlphaFoldDB" id="A0A1B0CQ80"/>